<dbReference type="OrthoDB" id="10035564at2759"/>
<evidence type="ECO:0000256" key="5">
    <source>
        <dbReference type="ARBA" id="ARBA00022826"/>
    </source>
</evidence>
<sequence length="86" mass="10096">MNPWHIVVCGYITYESVSHFLQDFLHEDREDVDVEVVFLHRVPPDLELEGLFKRHFTKVEFFTGTVMDSIDLSRVKVISISVHLHV</sequence>
<keyword evidence="2" id="KW-0813">Transport</keyword>
<evidence type="ECO:0000313" key="13">
    <source>
        <dbReference type="Proteomes" id="UP000267096"/>
    </source>
</evidence>
<keyword evidence="4" id="KW-0812">Transmembrane</keyword>
<name>A0A0M3JMD3_ANISI</name>
<keyword evidence="8" id="KW-0406">Ion transport</keyword>
<proteinExistence type="predicted"/>
<keyword evidence="13" id="KW-1185">Reference proteome</keyword>
<dbReference type="InterPro" id="IPR047871">
    <property type="entry name" value="K_chnl_Slo-like"/>
</dbReference>
<accession>A0A0M3JMD3</accession>
<protein>
    <submittedName>
        <fullName evidence="14">Calcium-activated potassium channel slo-1 (inferred by orthology to a C. elegans protein)</fullName>
    </submittedName>
</protein>
<evidence type="ECO:0000313" key="14">
    <source>
        <dbReference type="WBParaSite" id="ASIM_0000881801-mRNA-1"/>
    </source>
</evidence>
<dbReference type="EMBL" id="UYRR01023677">
    <property type="protein sequence ID" value="VDK32882.1"/>
    <property type="molecule type" value="Genomic_DNA"/>
</dbReference>
<dbReference type="Pfam" id="PF22614">
    <property type="entry name" value="Slo-like_RCK"/>
    <property type="match status" value="1"/>
</dbReference>
<evidence type="ECO:0000256" key="1">
    <source>
        <dbReference type="ARBA" id="ARBA00004141"/>
    </source>
</evidence>
<evidence type="ECO:0000256" key="3">
    <source>
        <dbReference type="ARBA" id="ARBA00022538"/>
    </source>
</evidence>
<comment type="subcellular location">
    <subcellularLocation>
        <location evidence="1">Membrane</location>
        <topology evidence="1">Multi-pass membrane protein</topology>
    </subcellularLocation>
</comment>
<dbReference type="Proteomes" id="UP000267096">
    <property type="component" value="Unassembled WGS sequence"/>
</dbReference>
<keyword evidence="5" id="KW-0631">Potassium channel</keyword>
<reference evidence="14" key="1">
    <citation type="submission" date="2017-02" db="UniProtKB">
        <authorList>
            <consortium name="WormBaseParasite"/>
        </authorList>
    </citation>
    <scope>IDENTIFICATION</scope>
</reference>
<evidence type="ECO:0000256" key="9">
    <source>
        <dbReference type="ARBA" id="ARBA00023136"/>
    </source>
</evidence>
<keyword evidence="7" id="KW-1133">Transmembrane helix</keyword>
<evidence type="ECO:0000259" key="11">
    <source>
        <dbReference type="Pfam" id="PF22614"/>
    </source>
</evidence>
<dbReference type="AlphaFoldDB" id="A0A0M3JMD3"/>
<keyword evidence="9" id="KW-0472">Membrane</keyword>
<organism evidence="14">
    <name type="scientific">Anisakis simplex</name>
    <name type="common">Herring worm</name>
    <dbReference type="NCBI Taxonomy" id="6269"/>
    <lineage>
        <taxon>Eukaryota</taxon>
        <taxon>Metazoa</taxon>
        <taxon>Ecdysozoa</taxon>
        <taxon>Nematoda</taxon>
        <taxon>Chromadorea</taxon>
        <taxon>Rhabditida</taxon>
        <taxon>Spirurina</taxon>
        <taxon>Ascaridomorpha</taxon>
        <taxon>Ascaridoidea</taxon>
        <taxon>Anisakidae</taxon>
        <taxon>Anisakis</taxon>
        <taxon>Anisakis simplex complex</taxon>
    </lineage>
</organism>
<dbReference type="WBParaSite" id="ASIM_0000881801-mRNA-1">
    <property type="protein sequence ID" value="ASIM_0000881801-mRNA-1"/>
    <property type="gene ID" value="ASIM_0000881801"/>
</dbReference>
<evidence type="ECO:0000256" key="4">
    <source>
        <dbReference type="ARBA" id="ARBA00022692"/>
    </source>
</evidence>
<evidence type="ECO:0000256" key="2">
    <source>
        <dbReference type="ARBA" id="ARBA00022448"/>
    </source>
</evidence>
<dbReference type="InterPro" id="IPR003148">
    <property type="entry name" value="RCK_N"/>
</dbReference>
<dbReference type="PANTHER" id="PTHR10027">
    <property type="entry name" value="CALCIUM-ACTIVATED POTASSIUM CHANNEL ALPHA CHAIN"/>
    <property type="match status" value="1"/>
</dbReference>
<reference evidence="12 13" key="2">
    <citation type="submission" date="2018-11" db="EMBL/GenBank/DDBJ databases">
        <authorList>
            <consortium name="Pathogen Informatics"/>
        </authorList>
    </citation>
    <scope>NUCLEOTIDE SEQUENCE [LARGE SCALE GENOMIC DNA]</scope>
</reference>
<evidence type="ECO:0000256" key="6">
    <source>
        <dbReference type="ARBA" id="ARBA00022958"/>
    </source>
</evidence>
<evidence type="ECO:0000256" key="10">
    <source>
        <dbReference type="ARBA" id="ARBA00023303"/>
    </source>
</evidence>
<evidence type="ECO:0000256" key="7">
    <source>
        <dbReference type="ARBA" id="ARBA00022989"/>
    </source>
</evidence>
<dbReference type="GO" id="GO:0045211">
    <property type="term" value="C:postsynaptic membrane"/>
    <property type="evidence" value="ECO:0007669"/>
    <property type="project" value="TreeGrafter"/>
</dbReference>
<dbReference type="GO" id="GO:0060072">
    <property type="term" value="F:large conductance calcium-activated potassium channel activity"/>
    <property type="evidence" value="ECO:0007669"/>
    <property type="project" value="TreeGrafter"/>
</dbReference>
<keyword evidence="6" id="KW-0630">Potassium</keyword>
<keyword evidence="3" id="KW-0633">Potassium transport</keyword>
<feature type="domain" description="RCK N-terminal" evidence="11">
    <location>
        <begin position="5"/>
        <end position="77"/>
    </location>
</feature>
<dbReference type="PANTHER" id="PTHR10027:SF33">
    <property type="entry name" value="CALCIUM-ACTIVATED POTASSIUM CHANNEL SUBUNIT ALPHA-1-RELATED"/>
    <property type="match status" value="1"/>
</dbReference>
<keyword evidence="10" id="KW-0407">Ion channel</keyword>
<evidence type="ECO:0000313" key="12">
    <source>
        <dbReference type="EMBL" id="VDK32882.1"/>
    </source>
</evidence>
<gene>
    <name evidence="12" type="ORF">ASIM_LOCUS8570</name>
</gene>
<evidence type="ECO:0000256" key="8">
    <source>
        <dbReference type="ARBA" id="ARBA00023065"/>
    </source>
</evidence>